<dbReference type="AlphaFoldDB" id="A0A9N7RR06"/>
<dbReference type="OrthoDB" id="693868at2759"/>
<comment type="caution">
    <text evidence="2">The sequence shown here is derived from an EMBL/GenBank/DDBJ whole genome shotgun (WGS) entry which is preliminary data.</text>
</comment>
<evidence type="ECO:0000313" key="2">
    <source>
        <dbReference type="EMBL" id="CAA0838065.1"/>
    </source>
</evidence>
<accession>A0A9N7RR06</accession>
<protein>
    <submittedName>
        <fullName evidence="2">Uncharacterized protein</fullName>
    </submittedName>
</protein>
<evidence type="ECO:0000256" key="1">
    <source>
        <dbReference type="SAM" id="MobiDB-lite"/>
    </source>
</evidence>
<proteinExistence type="predicted"/>
<dbReference type="PANTHER" id="PTHR34285:SF6">
    <property type="entry name" value="TRANSMEMBRANE PROTEIN"/>
    <property type="match status" value="1"/>
</dbReference>
<feature type="region of interest" description="Disordered" evidence="1">
    <location>
        <begin position="302"/>
        <end position="338"/>
    </location>
</feature>
<feature type="region of interest" description="Disordered" evidence="1">
    <location>
        <begin position="229"/>
        <end position="254"/>
    </location>
</feature>
<dbReference type="Proteomes" id="UP001153555">
    <property type="component" value="Unassembled WGS sequence"/>
</dbReference>
<gene>
    <name evidence="2" type="ORF">SHERM_04679</name>
</gene>
<feature type="compositionally biased region" description="Basic and acidic residues" evidence="1">
    <location>
        <begin position="323"/>
        <end position="337"/>
    </location>
</feature>
<organism evidence="2 3">
    <name type="scientific">Striga hermonthica</name>
    <name type="common">Purple witchweed</name>
    <name type="synonym">Buchnera hermonthica</name>
    <dbReference type="NCBI Taxonomy" id="68872"/>
    <lineage>
        <taxon>Eukaryota</taxon>
        <taxon>Viridiplantae</taxon>
        <taxon>Streptophyta</taxon>
        <taxon>Embryophyta</taxon>
        <taxon>Tracheophyta</taxon>
        <taxon>Spermatophyta</taxon>
        <taxon>Magnoliopsida</taxon>
        <taxon>eudicotyledons</taxon>
        <taxon>Gunneridae</taxon>
        <taxon>Pentapetalae</taxon>
        <taxon>asterids</taxon>
        <taxon>lamiids</taxon>
        <taxon>Lamiales</taxon>
        <taxon>Orobanchaceae</taxon>
        <taxon>Buchnereae</taxon>
        <taxon>Striga</taxon>
    </lineage>
</organism>
<keyword evidence="3" id="KW-1185">Reference proteome</keyword>
<sequence length="361" mass="39321">MKISLKLQDQHGHGEDCRQPPPLLLRAKIPVTIFNLPFLSHFSTTTAHPSDISLSLSTNFPSFPSLKLAYAATAAAATSPPLTVTLKSGSGLFGSPKNSPLVISAHFSFNPSNPGHPNPTFSLLLKPRLGSFSLRKSTSSHPEEPPIGCDSTTTSMGFVQPESPPSPGKDLPVEKYGGNCSILREIQLAARTLMPVSKRAELSFRWRVNFVANQMPVLRINKIGIQRVDFGGRNNEDDGDDDVKSGKTTGSQENVGELEVLKGMFFWMKNELDTLSRANNEMKRELGEMKAGRTGQVDMPLCVESSSSSAGLEQWRSKRKGRGEREENGKKEDKKSEVCLANDVESELQRAIQAAANAASQ</sequence>
<evidence type="ECO:0000313" key="3">
    <source>
        <dbReference type="Proteomes" id="UP001153555"/>
    </source>
</evidence>
<dbReference type="EMBL" id="CACSLK010030875">
    <property type="protein sequence ID" value="CAA0838065.1"/>
    <property type="molecule type" value="Genomic_DNA"/>
</dbReference>
<dbReference type="PANTHER" id="PTHR34285">
    <property type="entry name" value="OS08G0510800 PROTEIN"/>
    <property type="match status" value="1"/>
</dbReference>
<name>A0A9N7RR06_STRHE</name>
<reference evidence="2" key="1">
    <citation type="submission" date="2019-12" db="EMBL/GenBank/DDBJ databases">
        <authorList>
            <person name="Scholes J."/>
        </authorList>
    </citation>
    <scope>NUCLEOTIDE SEQUENCE</scope>
</reference>